<dbReference type="PANTHER" id="PTHR21534:SF0">
    <property type="entry name" value="KATANIN-INTERACTING PROTEIN"/>
    <property type="match status" value="1"/>
</dbReference>
<evidence type="ECO:0000313" key="4">
    <source>
        <dbReference type="Proteomes" id="UP001153714"/>
    </source>
</evidence>
<feature type="region of interest" description="Disordered" evidence="1">
    <location>
        <begin position="1"/>
        <end position="31"/>
    </location>
</feature>
<dbReference type="PANTHER" id="PTHR21534">
    <property type="entry name" value="KATANIN-INTERACTING PROTEIN"/>
    <property type="match status" value="1"/>
</dbReference>
<dbReference type="EMBL" id="OU893333">
    <property type="protein sequence ID" value="CAG9788853.1"/>
    <property type="molecule type" value="Genomic_DNA"/>
</dbReference>
<dbReference type="Pfam" id="PF14652">
    <property type="entry name" value="DUF4457"/>
    <property type="match status" value="2"/>
</dbReference>
<feature type="domain" description="KATNIP" evidence="2">
    <location>
        <begin position="20"/>
        <end position="85"/>
    </location>
</feature>
<feature type="domain" description="KATNIP" evidence="2">
    <location>
        <begin position="267"/>
        <end position="518"/>
    </location>
</feature>
<feature type="compositionally biased region" description="Polar residues" evidence="1">
    <location>
        <begin position="14"/>
        <end position="31"/>
    </location>
</feature>
<reference evidence="3" key="1">
    <citation type="submission" date="2021-12" db="EMBL/GenBank/DDBJ databases">
        <authorList>
            <person name="King R."/>
        </authorList>
    </citation>
    <scope>NUCLEOTIDE SEQUENCE</scope>
</reference>
<keyword evidence="4" id="KW-1185">Reference proteome</keyword>
<accession>A0A9N9R3H8</accession>
<dbReference type="Proteomes" id="UP001153714">
    <property type="component" value="Chromosome 2"/>
</dbReference>
<dbReference type="OrthoDB" id="304622at2759"/>
<proteinExistence type="predicted"/>
<evidence type="ECO:0000259" key="2">
    <source>
        <dbReference type="Pfam" id="PF14652"/>
    </source>
</evidence>
<sequence length="580" mass="65991">MILQQTDGGKRGSSKNTTKKPQSLVSVTNTKSVQREKSNEFIIPELPEGRLLEMKIYANWGDKYLVGLNGIELFDMNGDPVQIEKVWTDSDTGDQSNHGRVENIADGVMRTRDERHAWTAPAPRTLPVALSVLLANTTKLALLRIWNYNKSRIYSTRGVRLVQIKLDDKIIFQGEIARSSGELKGPLQSFGDTILFTKDPNILEAVMVNDKNFQALLKDNEPMNEAVSLERPLTANDSNHNMSPEELLQALDNEENETKYIAKQIKLTLMSNWGQRHLIGLTGIEIMCYNEPVKVYRAYAYCSYINDEQPPDRGDLIECKSLFSGRNISTDFEDMWCTSFEPGVKFCHIVMEFREPKEITSIRIWNYNANMELSYMGCKHMRVWMDGAPLNWRPALVRRAPGDTCYDYVHQFDFTTLDDRLEDAKDSDSFHMDWLVYGSGISAGAPTGFVLQISIFSTWGDPYYVGLTGVELYDPRGEPIPLTETTAFKVAVTKLSRVRMANAVSTPTHSLANANNNCHLLKNKIRDIRLVIRNRGRWQATLHAIHVRLCNDIFTVMTRTQLIIPNNRARQSTCETLPYN</sequence>
<name>A0A9N9R3H8_9NEOP</name>
<evidence type="ECO:0000256" key="1">
    <source>
        <dbReference type="SAM" id="MobiDB-lite"/>
    </source>
</evidence>
<protein>
    <recommendedName>
        <fullName evidence="2">KATNIP domain-containing protein</fullName>
    </recommendedName>
</protein>
<organism evidence="3 4">
    <name type="scientific">Diatraea saccharalis</name>
    <name type="common">sugarcane borer</name>
    <dbReference type="NCBI Taxonomy" id="40085"/>
    <lineage>
        <taxon>Eukaryota</taxon>
        <taxon>Metazoa</taxon>
        <taxon>Ecdysozoa</taxon>
        <taxon>Arthropoda</taxon>
        <taxon>Hexapoda</taxon>
        <taxon>Insecta</taxon>
        <taxon>Pterygota</taxon>
        <taxon>Neoptera</taxon>
        <taxon>Endopterygota</taxon>
        <taxon>Lepidoptera</taxon>
        <taxon>Glossata</taxon>
        <taxon>Ditrysia</taxon>
        <taxon>Pyraloidea</taxon>
        <taxon>Crambidae</taxon>
        <taxon>Crambinae</taxon>
        <taxon>Diatraea</taxon>
    </lineage>
</organism>
<gene>
    <name evidence="3" type="ORF">DIATSA_LOCUS6636</name>
</gene>
<dbReference type="InterPro" id="IPR026704">
    <property type="entry name" value="KATNIP"/>
</dbReference>
<dbReference type="AlphaFoldDB" id="A0A9N9R3H8"/>
<evidence type="ECO:0000313" key="3">
    <source>
        <dbReference type="EMBL" id="CAG9788853.1"/>
    </source>
</evidence>
<dbReference type="InterPro" id="IPR027859">
    <property type="entry name" value="KATNIP_dom"/>
</dbReference>
<reference evidence="3" key="2">
    <citation type="submission" date="2022-10" db="EMBL/GenBank/DDBJ databases">
        <authorList>
            <consortium name="ENA_rothamsted_submissions"/>
            <consortium name="culmorum"/>
            <person name="King R."/>
        </authorList>
    </citation>
    <scope>NUCLEOTIDE SEQUENCE</scope>
</reference>